<dbReference type="InterPro" id="IPR007561">
    <property type="entry name" value="Cell_div_SepF/SepF-rel"/>
</dbReference>
<dbReference type="InterPro" id="IPR023052">
    <property type="entry name" value="Cell_div_SepF"/>
</dbReference>
<dbReference type="Pfam" id="PF04472">
    <property type="entry name" value="SepF"/>
    <property type="match status" value="1"/>
</dbReference>
<proteinExistence type="inferred from homology"/>
<sequence>MAEKFVDKIKFFMGFESYDEDEYEEELEEDDYSSNQPTASSLYSSSQKNTTVSAPKTQNVSSAVKSGTKIVNFNKTQSSNLKVMLYQPKDFNDSKTVVDNLKVNKPVILNIENLDTELARKIFDFCSGALYALDGHIQQISRGIFILAPPNVDVSGDVKGELKSKGIFSFTNKE</sequence>
<evidence type="ECO:0000256" key="4">
    <source>
        <dbReference type="ARBA" id="ARBA00044936"/>
    </source>
</evidence>
<feature type="compositionally biased region" description="Acidic residues" evidence="6">
    <location>
        <begin position="21"/>
        <end position="32"/>
    </location>
</feature>
<dbReference type="GO" id="GO:0043093">
    <property type="term" value="P:FtsZ-dependent cytokinesis"/>
    <property type="evidence" value="ECO:0007669"/>
    <property type="project" value="UniProtKB-UniRule"/>
</dbReference>
<accession>A0AAU9ESQ7</accession>
<dbReference type="HAMAP" id="MF_01197">
    <property type="entry name" value="SepF"/>
    <property type="match status" value="1"/>
</dbReference>
<evidence type="ECO:0000256" key="3">
    <source>
        <dbReference type="ARBA" id="ARBA00023306"/>
    </source>
</evidence>
<evidence type="ECO:0000256" key="1">
    <source>
        <dbReference type="ARBA" id="ARBA00022618"/>
    </source>
</evidence>
<keyword evidence="3 5" id="KW-0131">Cell cycle</keyword>
<name>A0AAU9ESQ7_9FIRM</name>
<keyword evidence="5" id="KW-0963">Cytoplasm</keyword>
<dbReference type="AlphaFoldDB" id="A0AAU9ESQ7"/>
<keyword evidence="2 5" id="KW-0717">Septation</keyword>
<dbReference type="InterPro" id="IPR038594">
    <property type="entry name" value="SepF-like_sf"/>
</dbReference>
<feature type="compositionally biased region" description="Polar residues" evidence="6">
    <location>
        <begin position="35"/>
        <end position="59"/>
    </location>
</feature>
<gene>
    <name evidence="5" type="primary">sepF</name>
    <name evidence="7" type="ORF">HLPR_18160</name>
</gene>
<reference evidence="7 8" key="1">
    <citation type="submission" date="2023-08" db="EMBL/GenBank/DDBJ databases">
        <title>Helicovermis profunda gen. nov., sp. nov., a novel mesophilic, fermentative bacterium within the Bacillota from a deep-sea hydrothermal vent chimney.</title>
        <authorList>
            <person name="Miyazaki U."/>
            <person name="Mizutani D."/>
            <person name="Hashimoto Y."/>
            <person name="Tame A."/>
            <person name="Sawayama S."/>
            <person name="Miyazaki J."/>
            <person name="Takai K."/>
            <person name="Nakagawa S."/>
        </authorList>
    </citation>
    <scope>NUCLEOTIDE SEQUENCE [LARGE SCALE GENOMIC DNA]</scope>
    <source>
        <strain evidence="7 8">S502</strain>
    </source>
</reference>
<evidence type="ECO:0000313" key="8">
    <source>
        <dbReference type="Proteomes" id="UP001321786"/>
    </source>
</evidence>
<dbReference type="GO" id="GO:0000917">
    <property type="term" value="P:division septum assembly"/>
    <property type="evidence" value="ECO:0007669"/>
    <property type="project" value="UniProtKB-KW"/>
</dbReference>
<keyword evidence="1 5" id="KW-0132">Cell division</keyword>
<evidence type="ECO:0000256" key="2">
    <source>
        <dbReference type="ARBA" id="ARBA00023210"/>
    </source>
</evidence>
<dbReference type="KEGG" id="hprf:HLPR_18160"/>
<comment type="similarity">
    <text evidence="5">Belongs to the SepF family.</text>
</comment>
<evidence type="ECO:0000256" key="6">
    <source>
        <dbReference type="SAM" id="MobiDB-lite"/>
    </source>
</evidence>
<dbReference type="Proteomes" id="UP001321786">
    <property type="component" value="Chromosome"/>
</dbReference>
<protein>
    <recommendedName>
        <fullName evidence="5">Cell division protein SepF</fullName>
    </recommendedName>
</protein>
<feature type="region of interest" description="Disordered" evidence="6">
    <location>
        <begin position="21"/>
        <end position="59"/>
    </location>
</feature>
<evidence type="ECO:0000313" key="7">
    <source>
        <dbReference type="EMBL" id="BEP29485.1"/>
    </source>
</evidence>
<dbReference type="PANTHER" id="PTHR35798">
    <property type="entry name" value="CELL DIVISION PROTEIN SEPF"/>
    <property type="match status" value="1"/>
</dbReference>
<dbReference type="Gene3D" id="3.30.110.150">
    <property type="entry name" value="SepF-like protein"/>
    <property type="match status" value="1"/>
</dbReference>
<organism evidence="7 8">
    <name type="scientific">Helicovermis profundi</name>
    <dbReference type="NCBI Taxonomy" id="3065157"/>
    <lineage>
        <taxon>Bacteria</taxon>
        <taxon>Bacillati</taxon>
        <taxon>Bacillota</taxon>
        <taxon>Clostridia</taxon>
        <taxon>Helicovermis</taxon>
    </lineage>
</organism>
<comment type="subcellular location">
    <subcellularLocation>
        <location evidence="5">Cytoplasm</location>
    </subcellularLocation>
    <text evidence="5">Localizes to the division site, in a FtsZ-dependent manner.</text>
</comment>
<keyword evidence="8" id="KW-1185">Reference proteome</keyword>
<evidence type="ECO:0000256" key="5">
    <source>
        <dbReference type="HAMAP-Rule" id="MF_01197"/>
    </source>
</evidence>
<dbReference type="RefSeq" id="WP_338535115.1">
    <property type="nucleotide sequence ID" value="NZ_AP028654.1"/>
</dbReference>
<dbReference type="PANTHER" id="PTHR35798:SF1">
    <property type="entry name" value="CELL DIVISION PROTEIN SEPF"/>
    <property type="match status" value="1"/>
</dbReference>
<dbReference type="GO" id="GO:0005737">
    <property type="term" value="C:cytoplasm"/>
    <property type="evidence" value="ECO:0007669"/>
    <property type="project" value="UniProtKB-SubCell"/>
</dbReference>
<comment type="subunit">
    <text evidence="5">Homodimer. Interacts with FtsZ.</text>
</comment>
<dbReference type="EMBL" id="AP028654">
    <property type="protein sequence ID" value="BEP29485.1"/>
    <property type="molecule type" value="Genomic_DNA"/>
</dbReference>
<comment type="function">
    <text evidence="4 5">Cell division protein that is part of the divisome complex and is recruited early to the Z-ring. Probably stimulates Z-ring formation, perhaps through the cross-linking of FtsZ protofilaments. Its function overlaps with FtsA.</text>
</comment>